<keyword evidence="1" id="KW-0805">Transcription regulation</keyword>
<dbReference type="InterPro" id="IPR047779">
    <property type="entry name" value="AgaR-like"/>
</dbReference>
<dbReference type="PROSITE" id="PS51000">
    <property type="entry name" value="HTH_DEOR_2"/>
    <property type="match status" value="1"/>
</dbReference>
<dbReference type="InterPro" id="IPR014036">
    <property type="entry name" value="DeoR-like_C"/>
</dbReference>
<evidence type="ECO:0000259" key="3">
    <source>
        <dbReference type="PROSITE" id="PS51000"/>
    </source>
</evidence>
<dbReference type="InterPro" id="IPR037171">
    <property type="entry name" value="NagB/RpiA_transferase-like"/>
</dbReference>
<proteinExistence type="predicted"/>
<dbReference type="NCBIfam" id="NF040755">
    <property type="entry name" value="AgaR"/>
    <property type="match status" value="1"/>
</dbReference>
<dbReference type="SUPFAM" id="SSF100950">
    <property type="entry name" value="NagB/RpiA/CoA transferase-like"/>
    <property type="match status" value="1"/>
</dbReference>
<name>A0A240CAX7_SERFI</name>
<keyword evidence="5" id="KW-1185">Reference proteome</keyword>
<dbReference type="InterPro" id="IPR001034">
    <property type="entry name" value="DeoR_HTH"/>
</dbReference>
<dbReference type="EMBL" id="LT906479">
    <property type="protein sequence ID" value="SNW05085.1"/>
    <property type="molecule type" value="Genomic_DNA"/>
</dbReference>
<dbReference type="RefSeq" id="WP_095099234.1">
    <property type="nucleotide sequence ID" value="NZ_CAMIQD010000004.1"/>
</dbReference>
<dbReference type="InterPro" id="IPR036390">
    <property type="entry name" value="WH_DNA-bd_sf"/>
</dbReference>
<evidence type="ECO:0000256" key="1">
    <source>
        <dbReference type="ARBA" id="ARBA00023015"/>
    </source>
</evidence>
<gene>
    <name evidence="4" type="primary">glpR_5</name>
    <name evidence="4" type="ORF">SAMEA4384070_04182</name>
</gene>
<dbReference type="PANTHER" id="PTHR30363:SF44">
    <property type="entry name" value="AGA OPERON TRANSCRIPTIONAL REPRESSOR-RELATED"/>
    <property type="match status" value="1"/>
</dbReference>
<dbReference type="Pfam" id="PF08220">
    <property type="entry name" value="HTH_DeoR"/>
    <property type="match status" value="1"/>
</dbReference>
<dbReference type="AlphaFoldDB" id="A0A240CAX7"/>
<evidence type="ECO:0000313" key="4">
    <source>
        <dbReference type="EMBL" id="SNW05085.1"/>
    </source>
</evidence>
<evidence type="ECO:0000313" key="5">
    <source>
        <dbReference type="Proteomes" id="UP000215134"/>
    </source>
</evidence>
<dbReference type="SMART" id="SM01134">
    <property type="entry name" value="DeoRC"/>
    <property type="match status" value="1"/>
</dbReference>
<dbReference type="OrthoDB" id="5685843at2"/>
<dbReference type="Proteomes" id="UP000215134">
    <property type="component" value="Chromosome 1"/>
</dbReference>
<protein>
    <submittedName>
        <fullName evidence="4">Glycerol-3-phosphate regulon repressor</fullName>
    </submittedName>
</protein>
<reference evidence="4 5" key="1">
    <citation type="submission" date="2017-06" db="EMBL/GenBank/DDBJ databases">
        <authorList>
            <consortium name="Pathogen Informatics"/>
        </authorList>
    </citation>
    <scope>NUCLEOTIDE SEQUENCE [LARGE SCALE GENOMIC DNA]</scope>
    <source>
        <strain evidence="4 5">NCTC12148</strain>
    </source>
</reference>
<dbReference type="Pfam" id="PF00455">
    <property type="entry name" value="DeoRC"/>
    <property type="match status" value="1"/>
</dbReference>
<dbReference type="GeneID" id="75029302"/>
<dbReference type="SMART" id="SM00420">
    <property type="entry name" value="HTH_DEOR"/>
    <property type="match status" value="1"/>
</dbReference>
<keyword evidence="2" id="KW-0804">Transcription</keyword>
<dbReference type="GO" id="GO:0003700">
    <property type="term" value="F:DNA-binding transcription factor activity"/>
    <property type="evidence" value="ECO:0007669"/>
    <property type="project" value="InterPro"/>
</dbReference>
<dbReference type="SUPFAM" id="SSF46785">
    <property type="entry name" value="Winged helix' DNA-binding domain"/>
    <property type="match status" value="1"/>
</dbReference>
<dbReference type="InterPro" id="IPR036388">
    <property type="entry name" value="WH-like_DNA-bd_sf"/>
</dbReference>
<accession>A0A240CAX7</accession>
<dbReference type="NCBIfam" id="NF007316">
    <property type="entry name" value="PRK09802.1"/>
    <property type="match status" value="1"/>
</dbReference>
<evidence type="ECO:0000256" key="2">
    <source>
        <dbReference type="ARBA" id="ARBA00023163"/>
    </source>
</evidence>
<dbReference type="Gene3D" id="1.10.10.10">
    <property type="entry name" value="Winged helix-like DNA-binding domain superfamily/Winged helix DNA-binding domain"/>
    <property type="match status" value="1"/>
</dbReference>
<dbReference type="PANTHER" id="PTHR30363">
    <property type="entry name" value="HTH-TYPE TRANSCRIPTIONAL REGULATOR SRLR-RELATED"/>
    <property type="match status" value="1"/>
</dbReference>
<sequence length="267" mass="29314">MSMSDKKSVRGTSERREKIISLLKQQGAVQVSELAAQFNVSTVTIRGDLAFLEKRGIATRAYGGALICEAPVMASERSIEAKQTEHLAVKQRIARKAAEMVVTGSSIILDSGTTTYEIAQQLRDKKEIIVMTNGMNVANALLDATEVELLVTGGHLRRSSQSFYGSQAELSLDNYHFDMLFLGVDGLSLSQGVTTHQENEARLNRRMCEVSKRIIAVADSSKFNRVGLHRIIDTARIDVLITDTAIPDEMHTGLEALGVELLLVEHD</sequence>
<dbReference type="KEGG" id="sfj:SAMEA4384070_4182"/>
<organism evidence="4 5">
    <name type="scientific">Serratia ficaria</name>
    <dbReference type="NCBI Taxonomy" id="61651"/>
    <lineage>
        <taxon>Bacteria</taxon>
        <taxon>Pseudomonadati</taxon>
        <taxon>Pseudomonadota</taxon>
        <taxon>Gammaproteobacteria</taxon>
        <taxon>Enterobacterales</taxon>
        <taxon>Yersiniaceae</taxon>
        <taxon>Serratia</taxon>
    </lineage>
</organism>
<feature type="domain" description="HTH deoR-type" evidence="3">
    <location>
        <begin position="12"/>
        <end position="67"/>
    </location>
</feature>
<dbReference type="Gene3D" id="3.40.50.1360">
    <property type="match status" value="1"/>
</dbReference>
<dbReference type="InterPro" id="IPR050313">
    <property type="entry name" value="Carb_Metab_HTH_regulators"/>
</dbReference>